<dbReference type="OrthoDB" id="8062037at2759"/>
<dbReference type="PANTHER" id="PTHR40552">
    <property type="entry name" value="AT05186P-RELATED"/>
    <property type="match status" value="1"/>
</dbReference>
<accession>A0A9R1TMC0</accession>
<name>A0A9R1TMC0_9HYME</name>
<dbReference type="GeneID" id="105271617"/>
<sequence>MGEKRGVNPYRREKWRCDEEDPLWRVYMKSYLERERKLERDDKFDHRQASELARLSEIVNGDVTSSHCFTLDTFNLSERTRLPDRLNSTEKIRIWRNMKADTRTDEEDVPEAGRVEKKLWPCVSRDFHEDQKLLGFLERRKLLGLLPCQEGFPDGPDELENFGNFKELGHARIPVTCPRDEKLLVVERASGERPGLVDGDYIIAEVGSDPEEPRIYTQVCLRGTKGMHLIELSGVRAKEKTWKFCFYQAIVALLAKTQLRYKYATSSNVDYIYDHAWMMYIHTGSLNVTKKLHLDDIVVYNYKYSGEITLEDQLSVPNVSGVWTFLEPSVKKIKLQRRGELMKMTEELGWEKINHDNPGPVHRDTASIEKFLGSIPDCCHNFILRTWRFCLAMWKDGNFWYLYNPYRCDPLGYWDDHGSACIMKFTSRNTLNRHTVILLLRACACKPNPIKAPEAPEDPLLIQLFKITYTCAKIHNLKLLERTPPKSRGKKSWKDENVKPLPENHPSPVEKSSWLKTQHIIWTKCTKDVKKIKWHEYNVDEPHRVFSLWGEIHPTEDIFSRKNRGNQVYACYAVAAGMTRIMAPEYWTPKTLDAIVMCGDRYYTLSRHQSDGDTSKGEFVADSRMRLLRHFKIGDILFEIDITKGMTGRLYTEESLWKILEQFFLNHSFVIITCENSCLGVFKLSGAYFMMDVDSVGPPVFTLGDGVGYVVRVTSYRRLIVSLIVTIGTIECSVFCIRPVEVLKILDVGP</sequence>
<evidence type="ECO:0000256" key="1">
    <source>
        <dbReference type="SAM" id="MobiDB-lite"/>
    </source>
</evidence>
<evidence type="ECO:0000313" key="3">
    <source>
        <dbReference type="RefSeq" id="XP_011311578.1"/>
    </source>
</evidence>
<reference evidence="3" key="1">
    <citation type="submission" date="2025-08" db="UniProtKB">
        <authorList>
            <consortium name="RefSeq"/>
        </authorList>
    </citation>
    <scope>IDENTIFICATION</scope>
    <source>
        <strain evidence="3">USDA-PBARC FA_bdor</strain>
        <tissue evidence="3">Whole organism</tissue>
    </source>
</reference>
<evidence type="ECO:0000313" key="2">
    <source>
        <dbReference type="Proteomes" id="UP000694866"/>
    </source>
</evidence>
<proteinExistence type="predicted"/>
<dbReference type="AlphaFoldDB" id="A0A9R1TMC0"/>
<dbReference type="Proteomes" id="UP000694866">
    <property type="component" value="Unplaced"/>
</dbReference>
<feature type="region of interest" description="Disordered" evidence="1">
    <location>
        <begin position="483"/>
        <end position="510"/>
    </location>
</feature>
<gene>
    <name evidence="3" type="primary">LOC105271617</name>
</gene>
<dbReference type="RefSeq" id="XP_011311578.1">
    <property type="nucleotide sequence ID" value="XM_011313276.1"/>
</dbReference>
<organism evidence="2 3">
    <name type="scientific">Fopius arisanus</name>
    <dbReference type="NCBI Taxonomy" id="64838"/>
    <lineage>
        <taxon>Eukaryota</taxon>
        <taxon>Metazoa</taxon>
        <taxon>Ecdysozoa</taxon>
        <taxon>Arthropoda</taxon>
        <taxon>Hexapoda</taxon>
        <taxon>Insecta</taxon>
        <taxon>Pterygota</taxon>
        <taxon>Neoptera</taxon>
        <taxon>Endopterygota</taxon>
        <taxon>Hymenoptera</taxon>
        <taxon>Apocrita</taxon>
        <taxon>Ichneumonoidea</taxon>
        <taxon>Braconidae</taxon>
        <taxon>Opiinae</taxon>
        <taxon>Fopius</taxon>
    </lineage>
</organism>
<dbReference type="KEGG" id="fas:105271617"/>
<keyword evidence="2" id="KW-1185">Reference proteome</keyword>
<protein>
    <submittedName>
        <fullName evidence="3">Uncharacterized protein</fullName>
    </submittedName>
</protein>
<dbReference type="PANTHER" id="PTHR40552:SF6">
    <property type="entry name" value="FI09606P-RELATED"/>
    <property type="match status" value="1"/>
</dbReference>
<dbReference type="Gene3D" id="3.90.70.120">
    <property type="match status" value="1"/>
</dbReference>